<dbReference type="AlphaFoldDB" id="A0A1H6U4I9"/>
<dbReference type="Proteomes" id="UP000242999">
    <property type="component" value="Unassembled WGS sequence"/>
</dbReference>
<dbReference type="InterPro" id="IPR009739">
    <property type="entry name" value="LprI-like_N"/>
</dbReference>
<dbReference type="RefSeq" id="WP_245710712.1">
    <property type="nucleotide sequence ID" value="NZ_FNYH01000014.1"/>
</dbReference>
<keyword evidence="1" id="KW-0732">Signal</keyword>
<name>A0A1H6U4I9_9GAMM</name>
<dbReference type="Pfam" id="PF07007">
    <property type="entry name" value="LprI"/>
    <property type="match status" value="1"/>
</dbReference>
<feature type="domain" description="Lysozyme inhibitor LprI-like N-terminal" evidence="2">
    <location>
        <begin position="31"/>
        <end position="122"/>
    </location>
</feature>
<keyword evidence="4" id="KW-1185">Reference proteome</keyword>
<dbReference type="Gene3D" id="1.20.1270.180">
    <property type="match status" value="1"/>
</dbReference>
<protein>
    <submittedName>
        <fullName evidence="3">Uncharacterized conserved protein YecT, DUF1311 family</fullName>
    </submittedName>
</protein>
<feature type="chain" id="PRO_5017229124" evidence="1">
    <location>
        <begin position="25"/>
        <end position="143"/>
    </location>
</feature>
<proteinExistence type="predicted"/>
<dbReference type="EMBL" id="FNYH01000014">
    <property type="protein sequence ID" value="SEI87278.1"/>
    <property type="molecule type" value="Genomic_DNA"/>
</dbReference>
<gene>
    <name evidence="3" type="ORF">SAMN05421831_11441</name>
</gene>
<dbReference type="STRING" id="64971.SAMN05421831_11441"/>
<sequence length="143" mass="16206">MFLLIKKRLLLTLSSLVFTVAVHAENTSIDCENALSTLQINQCASIELESAKAELLNYLDASFQHHANDPELVKAIKVAQENWQAYMSSHCDSIYTQWRAGTIRGVMAISCKTKLTKQRTHEIWTNFLTYMDDAPPVLPEPKH</sequence>
<evidence type="ECO:0000256" key="1">
    <source>
        <dbReference type="SAM" id="SignalP"/>
    </source>
</evidence>
<evidence type="ECO:0000259" key="2">
    <source>
        <dbReference type="Pfam" id="PF07007"/>
    </source>
</evidence>
<evidence type="ECO:0000313" key="4">
    <source>
        <dbReference type="Proteomes" id="UP000242999"/>
    </source>
</evidence>
<accession>A0A1H6U4I9</accession>
<reference evidence="4" key="1">
    <citation type="submission" date="2016-10" db="EMBL/GenBank/DDBJ databases">
        <authorList>
            <person name="Varghese N."/>
            <person name="Submissions S."/>
        </authorList>
    </citation>
    <scope>NUCLEOTIDE SEQUENCE [LARGE SCALE GENOMIC DNA]</scope>
    <source>
        <strain evidence="4">DSM 7165</strain>
    </source>
</reference>
<feature type="signal peptide" evidence="1">
    <location>
        <begin position="1"/>
        <end position="24"/>
    </location>
</feature>
<organism evidence="3 4">
    <name type="scientific">Allopseudospirillum japonicum</name>
    <dbReference type="NCBI Taxonomy" id="64971"/>
    <lineage>
        <taxon>Bacteria</taxon>
        <taxon>Pseudomonadati</taxon>
        <taxon>Pseudomonadota</taxon>
        <taxon>Gammaproteobacteria</taxon>
        <taxon>Oceanospirillales</taxon>
        <taxon>Oceanospirillaceae</taxon>
        <taxon>Allopseudospirillum</taxon>
    </lineage>
</organism>
<evidence type="ECO:0000313" key="3">
    <source>
        <dbReference type="EMBL" id="SEI87278.1"/>
    </source>
</evidence>